<dbReference type="KEGG" id="lgn:ABM34_00900"/>
<accession>A0A0H4QXP0</accession>
<dbReference type="EMBL" id="CP012034">
    <property type="protein sequence ID" value="AKP66245.1"/>
    <property type="molecule type" value="Genomic_DNA"/>
</dbReference>
<dbReference type="Proteomes" id="UP000036106">
    <property type="component" value="Chromosome"/>
</dbReference>
<proteinExistence type="predicted"/>
<reference evidence="3" key="1">
    <citation type="submission" date="2015-07" db="EMBL/GenBank/DDBJ databases">
        <title>Lactobacillus ginsenosidimutans/EMML 3141/ whole genome sequencing.</title>
        <authorList>
            <person name="Kim M.K."/>
            <person name="Im W.-T."/>
            <person name="Srinivasan S."/>
            <person name="Lee J.-J."/>
        </authorList>
    </citation>
    <scope>NUCLEOTIDE SEQUENCE [LARGE SCALE GENOMIC DNA]</scope>
    <source>
        <strain evidence="3">EMML 3041</strain>
    </source>
</reference>
<name>A0A0H4QXP0_9LACO</name>
<evidence type="ECO:0000313" key="2">
    <source>
        <dbReference type="EMBL" id="AKP66245.1"/>
    </source>
</evidence>
<dbReference type="PATRIC" id="fig|1007676.4.peg.190"/>
<evidence type="ECO:0000313" key="3">
    <source>
        <dbReference type="Proteomes" id="UP000036106"/>
    </source>
</evidence>
<gene>
    <name evidence="2" type="ORF">ABM34_00900</name>
</gene>
<organism evidence="2 3">
    <name type="scientific">Companilactobacillus ginsenosidimutans</name>
    <dbReference type="NCBI Taxonomy" id="1007676"/>
    <lineage>
        <taxon>Bacteria</taxon>
        <taxon>Bacillati</taxon>
        <taxon>Bacillota</taxon>
        <taxon>Bacilli</taxon>
        <taxon>Lactobacillales</taxon>
        <taxon>Lactobacillaceae</taxon>
        <taxon>Companilactobacillus</taxon>
    </lineage>
</organism>
<sequence>MKFSLAGDVSGLGKDSGLRFFRSLKKAQTDVHGVPALYNPSRKVAVNHNQKKPSQRLDQTKELKN</sequence>
<dbReference type="AlphaFoldDB" id="A0A0H4QXP0"/>
<keyword evidence="3" id="KW-1185">Reference proteome</keyword>
<evidence type="ECO:0000256" key="1">
    <source>
        <dbReference type="SAM" id="MobiDB-lite"/>
    </source>
</evidence>
<feature type="region of interest" description="Disordered" evidence="1">
    <location>
        <begin position="41"/>
        <end position="65"/>
    </location>
</feature>
<protein>
    <submittedName>
        <fullName evidence="2">Uncharacterized protein</fullName>
    </submittedName>
</protein>